<dbReference type="Gene3D" id="3.40.50.2300">
    <property type="match status" value="1"/>
</dbReference>
<dbReference type="InterPro" id="IPR001789">
    <property type="entry name" value="Sig_transdc_resp-reg_receiver"/>
</dbReference>
<dbReference type="GO" id="GO:0032993">
    <property type="term" value="C:protein-DNA complex"/>
    <property type="evidence" value="ECO:0007669"/>
    <property type="project" value="TreeGrafter"/>
</dbReference>
<dbReference type="InterPro" id="IPR039420">
    <property type="entry name" value="WalR-like"/>
</dbReference>
<proteinExistence type="predicted"/>
<dbReference type="OrthoDB" id="582170at2"/>
<evidence type="ECO:0000256" key="1">
    <source>
        <dbReference type="ARBA" id="ARBA00022553"/>
    </source>
</evidence>
<dbReference type="GO" id="GO:0006355">
    <property type="term" value="P:regulation of DNA-templated transcription"/>
    <property type="evidence" value="ECO:0007669"/>
    <property type="project" value="TreeGrafter"/>
</dbReference>
<feature type="modified residue" description="4-aspartylphosphate" evidence="4">
    <location>
        <position position="64"/>
    </location>
</feature>
<dbReference type="GO" id="GO:0000976">
    <property type="term" value="F:transcription cis-regulatory region binding"/>
    <property type="evidence" value="ECO:0007669"/>
    <property type="project" value="TreeGrafter"/>
</dbReference>
<dbReference type="RefSeq" id="WP_119538665.1">
    <property type="nucleotide sequence ID" value="NZ_QYRN01000002.1"/>
</dbReference>
<sequence>MFTTSAHDLSGQRVLIVEDERVAAEALTDAVRAGGGRVVGPVGSLEEALALLAGDEAPDAAILDVNLAGDTVFPVARALRRHAIPIVFVTGYDAWVVPQEYEDVPVCRLPADPDNVVRLLFERP</sequence>
<dbReference type="InterPro" id="IPR011006">
    <property type="entry name" value="CheY-like_superfamily"/>
</dbReference>
<name>A0A3A1WM04_9HYPH</name>
<accession>A0A3A1WM04</accession>
<keyword evidence="7" id="KW-1185">Reference proteome</keyword>
<comment type="caution">
    <text evidence="6">The sequence shown here is derived from an EMBL/GenBank/DDBJ whole genome shotgun (WGS) entry which is preliminary data.</text>
</comment>
<feature type="domain" description="Response regulatory" evidence="5">
    <location>
        <begin position="13"/>
        <end position="124"/>
    </location>
</feature>
<dbReference type="SMART" id="SM00448">
    <property type="entry name" value="REC"/>
    <property type="match status" value="1"/>
</dbReference>
<evidence type="ECO:0000256" key="2">
    <source>
        <dbReference type="ARBA" id="ARBA00023012"/>
    </source>
</evidence>
<organism evidence="6 7">
    <name type="scientific">Aureimonas flava</name>
    <dbReference type="NCBI Taxonomy" id="2320271"/>
    <lineage>
        <taxon>Bacteria</taxon>
        <taxon>Pseudomonadati</taxon>
        <taxon>Pseudomonadota</taxon>
        <taxon>Alphaproteobacteria</taxon>
        <taxon>Hyphomicrobiales</taxon>
        <taxon>Aurantimonadaceae</taxon>
        <taxon>Aureimonas</taxon>
    </lineage>
</organism>
<dbReference type="PROSITE" id="PS50110">
    <property type="entry name" value="RESPONSE_REGULATORY"/>
    <property type="match status" value="1"/>
</dbReference>
<gene>
    <name evidence="6" type="ORF">D3218_04270</name>
</gene>
<dbReference type="PANTHER" id="PTHR48111:SF40">
    <property type="entry name" value="PHOSPHATE REGULON TRANSCRIPTIONAL REGULATORY PROTEIN PHOB"/>
    <property type="match status" value="1"/>
</dbReference>
<keyword evidence="2" id="KW-0902">Two-component regulatory system</keyword>
<evidence type="ECO:0000256" key="4">
    <source>
        <dbReference type="PROSITE-ProRule" id="PRU00169"/>
    </source>
</evidence>
<dbReference type="Proteomes" id="UP000265750">
    <property type="component" value="Unassembled WGS sequence"/>
</dbReference>
<evidence type="ECO:0000313" key="7">
    <source>
        <dbReference type="Proteomes" id="UP000265750"/>
    </source>
</evidence>
<dbReference type="GO" id="GO:0005829">
    <property type="term" value="C:cytosol"/>
    <property type="evidence" value="ECO:0007669"/>
    <property type="project" value="TreeGrafter"/>
</dbReference>
<protein>
    <submittedName>
        <fullName evidence="6">Response regulator</fullName>
    </submittedName>
</protein>
<dbReference type="EMBL" id="QYRN01000002">
    <property type="protein sequence ID" value="RIY02587.1"/>
    <property type="molecule type" value="Genomic_DNA"/>
</dbReference>
<dbReference type="PANTHER" id="PTHR48111">
    <property type="entry name" value="REGULATOR OF RPOS"/>
    <property type="match status" value="1"/>
</dbReference>
<keyword evidence="3" id="KW-0238">DNA-binding</keyword>
<dbReference type="GO" id="GO:0000156">
    <property type="term" value="F:phosphorelay response regulator activity"/>
    <property type="evidence" value="ECO:0007669"/>
    <property type="project" value="TreeGrafter"/>
</dbReference>
<keyword evidence="1 4" id="KW-0597">Phosphoprotein</keyword>
<dbReference type="AlphaFoldDB" id="A0A3A1WM04"/>
<dbReference type="Pfam" id="PF00072">
    <property type="entry name" value="Response_reg"/>
    <property type="match status" value="1"/>
</dbReference>
<evidence type="ECO:0000259" key="5">
    <source>
        <dbReference type="PROSITE" id="PS50110"/>
    </source>
</evidence>
<dbReference type="SUPFAM" id="SSF52172">
    <property type="entry name" value="CheY-like"/>
    <property type="match status" value="1"/>
</dbReference>
<evidence type="ECO:0000256" key="3">
    <source>
        <dbReference type="ARBA" id="ARBA00023125"/>
    </source>
</evidence>
<evidence type="ECO:0000313" key="6">
    <source>
        <dbReference type="EMBL" id="RIY02587.1"/>
    </source>
</evidence>
<reference evidence="7" key="1">
    <citation type="submission" date="2018-09" db="EMBL/GenBank/DDBJ databases">
        <authorList>
            <person name="Tuo L."/>
        </authorList>
    </citation>
    <scope>NUCLEOTIDE SEQUENCE [LARGE SCALE GENOMIC DNA]</scope>
    <source>
        <strain evidence="7">M2BS4Y-1</strain>
    </source>
</reference>